<evidence type="ECO:0000313" key="1">
    <source>
        <dbReference type="EMBL" id="KAI5078952.1"/>
    </source>
</evidence>
<reference evidence="1" key="1">
    <citation type="submission" date="2021-01" db="EMBL/GenBank/DDBJ databases">
        <title>Adiantum capillus-veneris genome.</title>
        <authorList>
            <person name="Fang Y."/>
            <person name="Liao Q."/>
        </authorList>
    </citation>
    <scope>NUCLEOTIDE SEQUENCE</scope>
    <source>
        <strain evidence="1">H3</strain>
        <tissue evidence="1">Leaf</tissue>
    </source>
</reference>
<evidence type="ECO:0000313" key="2">
    <source>
        <dbReference type="Proteomes" id="UP000886520"/>
    </source>
</evidence>
<comment type="caution">
    <text evidence="1">The sequence shown here is derived from an EMBL/GenBank/DDBJ whole genome shotgun (WGS) entry which is preliminary data.</text>
</comment>
<name>A0A9D4ZM82_ADICA</name>
<keyword evidence="2" id="KW-1185">Reference proteome</keyword>
<dbReference type="Proteomes" id="UP000886520">
    <property type="component" value="Chromosome 6"/>
</dbReference>
<dbReference type="EMBL" id="JABFUD020000006">
    <property type="protein sequence ID" value="KAI5078952.1"/>
    <property type="molecule type" value="Genomic_DNA"/>
</dbReference>
<protein>
    <submittedName>
        <fullName evidence="1">Uncharacterized protein</fullName>
    </submittedName>
</protein>
<accession>A0A9D4ZM82</accession>
<organism evidence="1 2">
    <name type="scientific">Adiantum capillus-veneris</name>
    <name type="common">Maidenhair fern</name>
    <dbReference type="NCBI Taxonomy" id="13818"/>
    <lineage>
        <taxon>Eukaryota</taxon>
        <taxon>Viridiplantae</taxon>
        <taxon>Streptophyta</taxon>
        <taxon>Embryophyta</taxon>
        <taxon>Tracheophyta</taxon>
        <taxon>Polypodiopsida</taxon>
        <taxon>Polypodiidae</taxon>
        <taxon>Polypodiales</taxon>
        <taxon>Pteridineae</taxon>
        <taxon>Pteridaceae</taxon>
        <taxon>Vittarioideae</taxon>
        <taxon>Adiantum</taxon>
    </lineage>
</organism>
<proteinExistence type="predicted"/>
<dbReference type="AlphaFoldDB" id="A0A9D4ZM82"/>
<gene>
    <name evidence="1" type="ORF">GOP47_0006623</name>
</gene>
<sequence>MGMATTASNLSRSHSFKLDYNVKITFAQENMYGAKICRVVKIEDCHSHFDLALWVNYQGDRYMGRDGVSYLFTDNPDAVDVLGRIVPREAHYVDEVPSRSVQPNLKMINLVVTKRVLIGDDNRALYKRNDLGSEFFYHRKNPLKHSLTDEKVLYVFFNRTESFHKSIILKDTFCQEWDLLSDFKHLGRSFNRGGETSNT</sequence>